<dbReference type="InterPro" id="IPR002372">
    <property type="entry name" value="PQQ_rpt_dom"/>
</dbReference>
<dbReference type="SMART" id="SM00564">
    <property type="entry name" value="PQQ"/>
    <property type="match status" value="4"/>
</dbReference>
<dbReference type="AlphaFoldDB" id="A0A1I3NG13"/>
<dbReference type="SUPFAM" id="SSF50998">
    <property type="entry name" value="Quinoprotein alcohol dehydrogenase-like"/>
    <property type="match status" value="1"/>
</dbReference>
<protein>
    <submittedName>
        <fullName evidence="2">Outer membrane protein assembly factor BamB, contains PQQ-like beta-propeller repeat</fullName>
    </submittedName>
</protein>
<evidence type="ECO:0000259" key="1">
    <source>
        <dbReference type="Pfam" id="PF13360"/>
    </source>
</evidence>
<dbReference type="InterPro" id="IPR015943">
    <property type="entry name" value="WD40/YVTN_repeat-like_dom_sf"/>
</dbReference>
<proteinExistence type="predicted"/>
<dbReference type="Proteomes" id="UP000199518">
    <property type="component" value="Unassembled WGS sequence"/>
</dbReference>
<dbReference type="PANTHER" id="PTHR34512:SF30">
    <property type="entry name" value="OUTER MEMBRANE PROTEIN ASSEMBLY FACTOR BAMB"/>
    <property type="match status" value="1"/>
</dbReference>
<evidence type="ECO:0000313" key="2">
    <source>
        <dbReference type="EMBL" id="SFJ08243.1"/>
    </source>
</evidence>
<evidence type="ECO:0000313" key="3">
    <source>
        <dbReference type="Proteomes" id="UP000199518"/>
    </source>
</evidence>
<dbReference type="EMBL" id="FOQD01000015">
    <property type="protein sequence ID" value="SFJ08243.1"/>
    <property type="molecule type" value="Genomic_DNA"/>
</dbReference>
<feature type="domain" description="Pyrrolo-quinoline quinone repeat" evidence="1">
    <location>
        <begin position="71"/>
        <end position="235"/>
    </location>
</feature>
<dbReference type="RefSeq" id="WP_245764668.1">
    <property type="nucleotide sequence ID" value="NZ_FOQD01000015.1"/>
</dbReference>
<dbReference type="InterPro" id="IPR011047">
    <property type="entry name" value="Quinoprotein_ADH-like_sf"/>
</dbReference>
<gene>
    <name evidence="2" type="ORF">SAMN05421753_11589</name>
</gene>
<dbReference type="STRING" id="1576369.SAMN05421753_11589"/>
<dbReference type="InterPro" id="IPR018391">
    <property type="entry name" value="PQQ_b-propeller_rpt"/>
</dbReference>
<dbReference type="Pfam" id="PF13360">
    <property type="entry name" value="PQQ_2"/>
    <property type="match status" value="2"/>
</dbReference>
<dbReference type="Gene3D" id="2.40.10.480">
    <property type="match status" value="1"/>
</dbReference>
<keyword evidence="3" id="KW-1185">Reference proteome</keyword>
<feature type="domain" description="Pyrrolo-quinoline quinone repeat" evidence="1">
    <location>
        <begin position="330"/>
        <end position="402"/>
    </location>
</feature>
<accession>A0A1I3NG13</accession>
<sequence length="447" mass="48528">MKPLSQGMLKPHMPVAARPRKRAATLHCWLCVVVSGMLAMILFSAVAQADWPEFRGPDGQGHATGAVPLQWDESTNIKWKQALPGVAWSSPVIVNGRIYLTTAVAQPTEGDDKKTTLVDLGVLCLDEATGNVLWEKNILQHTADVEIHKKNSHASPTPIIEGDALYVHFGSNGTARLKLNGDIVWTAKLDYAPQHGNGGSPAIAGDVLVICCDGTDVQYVVGMEKATGKVRWKRTRETEPSKGFSFCTPLVLTINGRPQAVCPGSDVVSAYDPATGDEIWKVRYEGGFSVTPRPVYGNGLVYVCTGFMKPILLAIDPTGTGDVTESHVKWKTDRQVPHSPSLLLVDKLLFFVSDKGIARCVDAVTGEEHWEERLGGNFSASPILAGGRVYFQDEEGTATVVAASPKYEVLAKNQLSKDERTFASYAVDGDALFLRSEKHLYRIEGAK</sequence>
<dbReference type="Gene3D" id="2.130.10.10">
    <property type="entry name" value="YVTN repeat-like/Quinoprotein amine dehydrogenase"/>
    <property type="match status" value="1"/>
</dbReference>
<name>A0A1I3NG13_9PLAN</name>
<dbReference type="PANTHER" id="PTHR34512">
    <property type="entry name" value="CELL SURFACE PROTEIN"/>
    <property type="match status" value="1"/>
</dbReference>
<reference evidence="3" key="1">
    <citation type="submission" date="2016-10" db="EMBL/GenBank/DDBJ databases">
        <authorList>
            <person name="Varghese N."/>
            <person name="Submissions S."/>
        </authorList>
    </citation>
    <scope>NUCLEOTIDE SEQUENCE [LARGE SCALE GENOMIC DNA]</scope>
    <source>
        <strain evidence="3">DSM 26348</strain>
    </source>
</reference>
<organism evidence="2 3">
    <name type="scientific">Planctomicrobium piriforme</name>
    <dbReference type="NCBI Taxonomy" id="1576369"/>
    <lineage>
        <taxon>Bacteria</taxon>
        <taxon>Pseudomonadati</taxon>
        <taxon>Planctomycetota</taxon>
        <taxon>Planctomycetia</taxon>
        <taxon>Planctomycetales</taxon>
        <taxon>Planctomycetaceae</taxon>
        <taxon>Planctomicrobium</taxon>
    </lineage>
</organism>